<evidence type="ECO:0000256" key="2">
    <source>
        <dbReference type="ARBA" id="ARBA00022643"/>
    </source>
</evidence>
<dbReference type="PANTHER" id="PTHR43278">
    <property type="entry name" value="NAD(P)H-DEPENDENT FMN-CONTAINING OXIDOREDUCTASE YWQN-RELATED"/>
    <property type="match status" value="1"/>
</dbReference>
<dbReference type="InterPro" id="IPR051796">
    <property type="entry name" value="ISF_SsuE-like"/>
</dbReference>
<keyword evidence="1" id="KW-0285">Flavoprotein</keyword>
<dbReference type="AlphaFoldDB" id="A0A385YT31"/>
<keyword evidence="2" id="KW-0288">FMN</keyword>
<evidence type="ECO:0000259" key="3">
    <source>
        <dbReference type="Pfam" id="PF02525"/>
    </source>
</evidence>
<evidence type="ECO:0000256" key="1">
    <source>
        <dbReference type="ARBA" id="ARBA00022630"/>
    </source>
</evidence>
<protein>
    <submittedName>
        <fullName evidence="4">Flavodoxin family protein</fullName>
    </submittedName>
</protein>
<feature type="domain" description="Flavodoxin-like fold" evidence="3">
    <location>
        <begin position="7"/>
        <end position="155"/>
    </location>
</feature>
<accession>A0A385YT31</accession>
<evidence type="ECO:0000313" key="5">
    <source>
        <dbReference type="Proteomes" id="UP000265725"/>
    </source>
</evidence>
<name>A0A385YT31_9BACL</name>
<dbReference type="OrthoDB" id="9805976at2"/>
<proteinExistence type="predicted"/>
<dbReference type="Gene3D" id="3.40.50.360">
    <property type="match status" value="1"/>
</dbReference>
<dbReference type="InterPro" id="IPR003680">
    <property type="entry name" value="Flavodoxin_fold"/>
</dbReference>
<dbReference type="Pfam" id="PF02525">
    <property type="entry name" value="Flavodoxin_2"/>
    <property type="match status" value="1"/>
</dbReference>
<dbReference type="GO" id="GO:0016491">
    <property type="term" value="F:oxidoreductase activity"/>
    <property type="evidence" value="ECO:0007669"/>
    <property type="project" value="InterPro"/>
</dbReference>
<dbReference type="Proteomes" id="UP000265725">
    <property type="component" value="Chromosome"/>
</dbReference>
<dbReference type="InterPro" id="IPR029039">
    <property type="entry name" value="Flavoprotein-like_sf"/>
</dbReference>
<reference evidence="5" key="1">
    <citation type="submission" date="2018-09" db="EMBL/GenBank/DDBJ databases">
        <authorList>
            <person name="Zhu H."/>
        </authorList>
    </citation>
    <scope>NUCLEOTIDE SEQUENCE [LARGE SCALE GENOMIC DNA]</scope>
    <source>
        <strain evidence="5">K2R23-3</strain>
    </source>
</reference>
<keyword evidence="5" id="KW-1185">Reference proteome</keyword>
<dbReference type="EMBL" id="CP032418">
    <property type="protein sequence ID" value="AYC28613.1"/>
    <property type="molecule type" value="Genomic_DNA"/>
</dbReference>
<sequence>MIVIYGSSREKSNTEFLTEIGLEGKEVTRIHLREHTIFPIEDQRHEPTGFDRVDDSFDEVMQELMKHDEMVLATPIYWYGMSGLMKNFVDRWSQAMRDEKYEALREKIGQKKLYVVAVGGDNPRLKGLPLIQQFQYICDYFGMTFADYVIGKAGKPGDIEQDARAISDMKFMAQNWR</sequence>
<evidence type="ECO:0000313" key="4">
    <source>
        <dbReference type="EMBL" id="AYC28613.1"/>
    </source>
</evidence>
<dbReference type="RefSeq" id="WP_119882358.1">
    <property type="nucleotide sequence ID" value="NZ_CP032418.1"/>
</dbReference>
<dbReference type="SUPFAM" id="SSF52218">
    <property type="entry name" value="Flavoproteins"/>
    <property type="match status" value="1"/>
</dbReference>
<dbReference type="KEGG" id="paek:D3873_01530"/>
<organism evidence="4 5">
    <name type="scientific">Paenisporosarcina cavernae</name>
    <dbReference type="NCBI Taxonomy" id="2320858"/>
    <lineage>
        <taxon>Bacteria</taxon>
        <taxon>Bacillati</taxon>
        <taxon>Bacillota</taxon>
        <taxon>Bacilli</taxon>
        <taxon>Bacillales</taxon>
        <taxon>Caryophanaceae</taxon>
        <taxon>Paenisporosarcina</taxon>
    </lineage>
</organism>
<gene>
    <name evidence="4" type="ORF">D3873_01530</name>
</gene>
<dbReference type="PANTHER" id="PTHR43278:SF4">
    <property type="entry name" value="NAD(P)H-DEPENDENT FMN-CONTAINING OXIDOREDUCTASE YWQN-RELATED"/>
    <property type="match status" value="1"/>
</dbReference>